<dbReference type="InterPro" id="IPR000537">
    <property type="entry name" value="UbiA_prenyltransferase"/>
</dbReference>
<organism evidence="6">
    <name type="scientific">marine sediment metagenome</name>
    <dbReference type="NCBI Taxonomy" id="412755"/>
    <lineage>
        <taxon>unclassified sequences</taxon>
        <taxon>metagenomes</taxon>
        <taxon>ecological metagenomes</taxon>
    </lineage>
</organism>
<accession>X1BRX9</accession>
<evidence type="ECO:0008006" key="7">
    <source>
        <dbReference type="Google" id="ProtNLM"/>
    </source>
</evidence>
<evidence type="ECO:0000256" key="1">
    <source>
        <dbReference type="ARBA" id="ARBA00004141"/>
    </source>
</evidence>
<feature type="transmembrane region" description="Helical" evidence="5">
    <location>
        <begin position="103"/>
        <end position="124"/>
    </location>
</feature>
<reference evidence="6" key="1">
    <citation type="journal article" date="2014" name="Front. Microbiol.">
        <title>High frequency of phylogenetically diverse reductive dehalogenase-homologous genes in deep subseafloor sedimentary metagenomes.</title>
        <authorList>
            <person name="Kawai M."/>
            <person name="Futagami T."/>
            <person name="Toyoda A."/>
            <person name="Takaki Y."/>
            <person name="Nishi S."/>
            <person name="Hori S."/>
            <person name="Arai W."/>
            <person name="Tsubouchi T."/>
            <person name="Morono Y."/>
            <person name="Uchiyama I."/>
            <person name="Ito T."/>
            <person name="Fujiyama A."/>
            <person name="Inagaki F."/>
            <person name="Takami H."/>
        </authorList>
    </citation>
    <scope>NUCLEOTIDE SEQUENCE</scope>
    <source>
        <strain evidence="6">Expedition CK06-06</strain>
    </source>
</reference>
<evidence type="ECO:0000256" key="5">
    <source>
        <dbReference type="SAM" id="Phobius"/>
    </source>
</evidence>
<dbReference type="AlphaFoldDB" id="X1BRX9"/>
<evidence type="ECO:0000256" key="3">
    <source>
        <dbReference type="ARBA" id="ARBA00022989"/>
    </source>
</evidence>
<dbReference type="GO" id="GO:0016020">
    <property type="term" value="C:membrane"/>
    <property type="evidence" value="ECO:0007669"/>
    <property type="project" value="UniProtKB-SubCell"/>
</dbReference>
<evidence type="ECO:0000256" key="4">
    <source>
        <dbReference type="ARBA" id="ARBA00023136"/>
    </source>
</evidence>
<feature type="transmembrane region" description="Helical" evidence="5">
    <location>
        <begin position="130"/>
        <end position="147"/>
    </location>
</feature>
<evidence type="ECO:0000313" key="6">
    <source>
        <dbReference type="EMBL" id="GAG74911.1"/>
    </source>
</evidence>
<keyword evidence="2 5" id="KW-0812">Transmembrane</keyword>
<gene>
    <name evidence="6" type="ORF">S01H4_32606</name>
</gene>
<keyword evidence="3 5" id="KW-1133">Transmembrane helix</keyword>
<keyword evidence="4 5" id="KW-0472">Membrane</keyword>
<name>X1BRX9_9ZZZZ</name>
<comment type="subcellular location">
    <subcellularLocation>
        <location evidence="1">Membrane</location>
        <topology evidence="1">Multi-pass membrane protein</topology>
    </subcellularLocation>
</comment>
<dbReference type="Gene3D" id="1.10.357.140">
    <property type="entry name" value="UbiA prenyltransferase"/>
    <property type="match status" value="1"/>
</dbReference>
<dbReference type="InterPro" id="IPR044878">
    <property type="entry name" value="UbiA_sf"/>
</dbReference>
<dbReference type="EMBL" id="BART01017070">
    <property type="protein sequence ID" value="GAG74911.1"/>
    <property type="molecule type" value="Genomic_DNA"/>
</dbReference>
<proteinExistence type="predicted"/>
<sequence>MNQVLRSFLGLGLATKESYSLTDRLFGFLTLVPPIFLLLTPLNAASAVVLSIQGYPPWDKCILGFLAVAFAGGGIVTLNNYIDRNRDKVIWPERSIPSGRVKANIALVSAIFFFICSLLLSWFFFNPVNFFILLLAIILGSLYSAYLR</sequence>
<dbReference type="GO" id="GO:0016765">
    <property type="term" value="F:transferase activity, transferring alkyl or aryl (other than methyl) groups"/>
    <property type="evidence" value="ECO:0007669"/>
    <property type="project" value="InterPro"/>
</dbReference>
<comment type="caution">
    <text evidence="6">The sequence shown here is derived from an EMBL/GenBank/DDBJ whole genome shotgun (WGS) entry which is preliminary data.</text>
</comment>
<dbReference type="Pfam" id="PF01040">
    <property type="entry name" value="UbiA"/>
    <property type="match status" value="1"/>
</dbReference>
<protein>
    <recommendedName>
        <fullName evidence="7">Heme o synthase</fullName>
    </recommendedName>
</protein>
<feature type="non-terminal residue" evidence="6">
    <location>
        <position position="148"/>
    </location>
</feature>
<evidence type="ECO:0000256" key="2">
    <source>
        <dbReference type="ARBA" id="ARBA00022692"/>
    </source>
</evidence>
<feature type="transmembrane region" description="Helical" evidence="5">
    <location>
        <begin position="25"/>
        <end position="50"/>
    </location>
</feature>
<feature type="transmembrane region" description="Helical" evidence="5">
    <location>
        <begin position="62"/>
        <end position="82"/>
    </location>
</feature>